<dbReference type="RefSeq" id="WP_284217981.1">
    <property type="nucleotide sequence ID" value="NZ_BSOT01000006.1"/>
</dbReference>
<keyword evidence="2" id="KW-1185">Reference proteome</keyword>
<organism evidence="1 2">
    <name type="scientific">Agaribacter marinus</name>
    <dbReference type="NCBI Taxonomy" id="1431249"/>
    <lineage>
        <taxon>Bacteria</taxon>
        <taxon>Pseudomonadati</taxon>
        <taxon>Pseudomonadota</taxon>
        <taxon>Gammaproteobacteria</taxon>
        <taxon>Alteromonadales</taxon>
        <taxon>Alteromonadaceae</taxon>
        <taxon>Agaribacter</taxon>
    </lineage>
</organism>
<reference evidence="1" key="1">
    <citation type="journal article" date="2014" name="Int. J. Syst. Evol. Microbiol.">
        <title>Complete genome sequence of Corynebacterium casei LMG S-19264T (=DSM 44701T), isolated from a smear-ripened cheese.</title>
        <authorList>
            <consortium name="US DOE Joint Genome Institute (JGI-PGF)"/>
            <person name="Walter F."/>
            <person name="Albersmeier A."/>
            <person name="Kalinowski J."/>
            <person name="Ruckert C."/>
        </authorList>
    </citation>
    <scope>NUCLEOTIDE SEQUENCE</scope>
    <source>
        <strain evidence="1">NBRC 110023</strain>
    </source>
</reference>
<evidence type="ECO:0000313" key="2">
    <source>
        <dbReference type="Proteomes" id="UP001156601"/>
    </source>
</evidence>
<evidence type="ECO:0000313" key="1">
    <source>
        <dbReference type="EMBL" id="GLR71639.1"/>
    </source>
</evidence>
<proteinExistence type="predicted"/>
<protein>
    <submittedName>
        <fullName evidence="1">Uncharacterized protein</fullName>
    </submittedName>
</protein>
<reference evidence="1" key="2">
    <citation type="submission" date="2023-01" db="EMBL/GenBank/DDBJ databases">
        <title>Draft genome sequence of Agaribacter marinus strain NBRC 110023.</title>
        <authorList>
            <person name="Sun Q."/>
            <person name="Mori K."/>
        </authorList>
    </citation>
    <scope>NUCLEOTIDE SEQUENCE</scope>
    <source>
        <strain evidence="1">NBRC 110023</strain>
    </source>
</reference>
<name>A0AA37SZV4_9ALTE</name>
<dbReference type="EMBL" id="BSOT01000006">
    <property type="protein sequence ID" value="GLR71639.1"/>
    <property type="molecule type" value="Genomic_DNA"/>
</dbReference>
<accession>A0AA37SZV4</accession>
<sequence>MNLQELSWRLGFIILCYLSFSAVADETNSKGKSSALQCLSQYNKLAESVRKLNIEETYEFTLLFLDKLQQDELKDQLKEQKSEFLENPEASRVYLDMLMTQWTEACVKDSGE</sequence>
<dbReference type="AlphaFoldDB" id="A0AA37SZV4"/>
<gene>
    <name evidence="1" type="ORF">GCM10007852_25470</name>
</gene>
<comment type="caution">
    <text evidence="1">The sequence shown here is derived from an EMBL/GenBank/DDBJ whole genome shotgun (WGS) entry which is preliminary data.</text>
</comment>
<dbReference type="Proteomes" id="UP001156601">
    <property type="component" value="Unassembled WGS sequence"/>
</dbReference>